<feature type="transmembrane region" description="Helical" evidence="1">
    <location>
        <begin position="192"/>
        <end position="219"/>
    </location>
</feature>
<feature type="transmembrane region" description="Helical" evidence="1">
    <location>
        <begin position="141"/>
        <end position="158"/>
    </location>
</feature>
<keyword evidence="1" id="KW-0472">Membrane</keyword>
<feature type="transmembrane region" description="Helical" evidence="1">
    <location>
        <begin position="6"/>
        <end position="27"/>
    </location>
</feature>
<feature type="transmembrane region" description="Helical" evidence="1">
    <location>
        <begin position="86"/>
        <end position="107"/>
    </location>
</feature>
<feature type="transmembrane region" description="Helical" evidence="1">
    <location>
        <begin position="114"/>
        <end position="135"/>
    </location>
</feature>
<dbReference type="Proteomes" id="UP000011553">
    <property type="component" value="Unassembled WGS sequence"/>
</dbReference>
<dbReference type="PATRIC" id="fig|662478.6.peg.95"/>
<organism evidence="2 3">
    <name type="scientific">Haloferax denitrificans ATCC 35960</name>
    <dbReference type="NCBI Taxonomy" id="662478"/>
    <lineage>
        <taxon>Archaea</taxon>
        <taxon>Methanobacteriati</taxon>
        <taxon>Methanobacteriota</taxon>
        <taxon>Stenosarchaea group</taxon>
        <taxon>Halobacteria</taxon>
        <taxon>Halobacteriales</taxon>
        <taxon>Haloferacaceae</taxon>
        <taxon>Haloferax</taxon>
    </lineage>
</organism>
<evidence type="ECO:0008006" key="4">
    <source>
        <dbReference type="Google" id="ProtNLM"/>
    </source>
</evidence>
<feature type="transmembrane region" description="Helical" evidence="1">
    <location>
        <begin position="318"/>
        <end position="336"/>
    </location>
</feature>
<reference evidence="2 3" key="1">
    <citation type="journal article" date="2014" name="PLoS Genet.">
        <title>Phylogenetically driven sequencing of extremely halophilic archaea reveals strategies for static and dynamic osmo-response.</title>
        <authorList>
            <person name="Becker E.A."/>
            <person name="Seitzer P.M."/>
            <person name="Tritt A."/>
            <person name="Larsen D."/>
            <person name="Krusor M."/>
            <person name="Yao A.I."/>
            <person name="Wu D."/>
            <person name="Madern D."/>
            <person name="Eisen J.A."/>
            <person name="Darling A.E."/>
            <person name="Facciotti M.T."/>
        </authorList>
    </citation>
    <scope>NUCLEOTIDE SEQUENCE [LARGE SCALE GENOMIC DNA]</scope>
    <source>
        <strain evidence="2 3">ATCC 35960</strain>
    </source>
</reference>
<dbReference type="AlphaFoldDB" id="M0JJV5"/>
<feature type="transmembrane region" description="Helical" evidence="1">
    <location>
        <begin position="348"/>
        <end position="368"/>
    </location>
</feature>
<accession>M0JJV5</accession>
<keyword evidence="1" id="KW-1133">Transmembrane helix</keyword>
<comment type="caution">
    <text evidence="2">The sequence shown here is derived from an EMBL/GenBank/DDBJ whole genome shotgun (WGS) entry which is preliminary data.</text>
</comment>
<feature type="transmembrane region" description="Helical" evidence="1">
    <location>
        <begin position="290"/>
        <end position="306"/>
    </location>
</feature>
<evidence type="ECO:0000313" key="2">
    <source>
        <dbReference type="EMBL" id="EMA08264.1"/>
    </source>
</evidence>
<keyword evidence="3" id="KW-1185">Reference proteome</keyword>
<feature type="transmembrane region" description="Helical" evidence="1">
    <location>
        <begin position="377"/>
        <end position="397"/>
    </location>
</feature>
<protein>
    <recommendedName>
        <fullName evidence="4">Glycosyltransferase RgtA/B/C/D-like domain-containing protein</fullName>
    </recommendedName>
</protein>
<dbReference type="EMBL" id="AOLP01000001">
    <property type="protein sequence ID" value="EMA08264.1"/>
    <property type="molecule type" value="Genomic_DNA"/>
</dbReference>
<name>M0JJV5_9EURY</name>
<feature type="transmembrane region" description="Helical" evidence="1">
    <location>
        <begin position="231"/>
        <end position="252"/>
    </location>
</feature>
<gene>
    <name evidence="2" type="ORF">C438_00445</name>
</gene>
<evidence type="ECO:0000256" key="1">
    <source>
        <dbReference type="SAM" id="Phobius"/>
    </source>
</evidence>
<keyword evidence="1" id="KW-0812">Transmembrane</keyword>
<proteinExistence type="predicted"/>
<feature type="transmembrane region" description="Helical" evidence="1">
    <location>
        <begin position="34"/>
        <end position="53"/>
    </location>
</feature>
<evidence type="ECO:0000313" key="3">
    <source>
        <dbReference type="Proteomes" id="UP000011553"/>
    </source>
</evidence>
<sequence length="536" mass="59687">MSAVGRSILFYAPVSAAILLVVFQIIYHDFNQRYSFVVLLQQSAIILLLAWSVNIDHALYFGGTDLLAHRWYTQSLLSAHHVNENLGQYSGFPLFHILVSSLITVINSNSIIDIMFLASGIIYISLPLSVFLFSSKFFGKKISLLASLCSVLFPFYIYYGQYAIPRSIIPIFFIQSIWLWESKERDKHLIGLLYLVAITLFHASSGPFILVTIVGYIGFRLIDVRSRNRAAVSGYAVYTASLLLLVVTHWIFVEISLITSITSLLSTVGATGSTGLSSQATSRLNPLNNFYWAFWIFFGLIGTYFAREYSQKKYGWPLVLFGASLMAVGIPGPLTSIGVFDSLNFDRWGLYSGVFIAISTSVGIIGMFRKTAGAKRALLLVGIGLFIFSQIANPLVASGDPLFGDQKEKHFSKSELNTLRFTLTKSSDPVVVDYLTGRYIRFTEYSQRRYLLQVDATDRGIVCPPMQSKLVIRSEDLKTSGISVRPSVTGEFSYTRGGTTFANFNPDISTWNELEKKSKIYTTGATDVYQTGGSRC</sequence>